<keyword evidence="3" id="KW-0378">Hydrolase</keyword>
<dbReference type="InterPro" id="IPR011545">
    <property type="entry name" value="DEAD/DEAH_box_helicase_dom"/>
</dbReference>
<accession>A0AAD5MU25</accession>
<gene>
    <name evidence="7" type="ORF">KIN20_006403</name>
</gene>
<dbReference type="PANTHER" id="PTHR47963:SF8">
    <property type="entry name" value="ATP-DEPENDENT RNA HELICASE DEAD"/>
    <property type="match status" value="1"/>
</dbReference>
<evidence type="ECO:0000256" key="4">
    <source>
        <dbReference type="ARBA" id="ARBA00022806"/>
    </source>
</evidence>
<organism evidence="7 8">
    <name type="scientific">Parelaphostrongylus tenuis</name>
    <name type="common">Meningeal worm</name>
    <dbReference type="NCBI Taxonomy" id="148309"/>
    <lineage>
        <taxon>Eukaryota</taxon>
        <taxon>Metazoa</taxon>
        <taxon>Ecdysozoa</taxon>
        <taxon>Nematoda</taxon>
        <taxon>Chromadorea</taxon>
        <taxon>Rhabditida</taxon>
        <taxon>Rhabditina</taxon>
        <taxon>Rhabditomorpha</taxon>
        <taxon>Strongyloidea</taxon>
        <taxon>Metastrongylidae</taxon>
        <taxon>Parelaphostrongylus</taxon>
    </lineage>
</organism>
<evidence type="ECO:0000256" key="5">
    <source>
        <dbReference type="ARBA" id="ARBA00022840"/>
    </source>
</evidence>
<keyword evidence="2" id="KW-0547">Nucleotide-binding</keyword>
<dbReference type="EMBL" id="JAHQIW010000897">
    <property type="protein sequence ID" value="KAJ1350579.1"/>
    <property type="molecule type" value="Genomic_DNA"/>
</dbReference>
<evidence type="ECO:0000256" key="2">
    <source>
        <dbReference type="ARBA" id="ARBA00022741"/>
    </source>
</evidence>
<dbReference type="SUPFAM" id="SSF52540">
    <property type="entry name" value="P-loop containing nucleoside triphosphate hydrolases"/>
    <property type="match status" value="2"/>
</dbReference>
<keyword evidence="8" id="KW-1185">Reference proteome</keyword>
<dbReference type="Proteomes" id="UP001196413">
    <property type="component" value="Unassembled WGS sequence"/>
</dbReference>
<dbReference type="Pfam" id="PF00270">
    <property type="entry name" value="DEAD"/>
    <property type="match status" value="1"/>
</dbReference>
<keyword evidence="5" id="KW-0067">ATP-binding</keyword>
<dbReference type="InterPro" id="IPR050547">
    <property type="entry name" value="DEAD_box_RNA_helicases"/>
</dbReference>
<evidence type="ECO:0000256" key="1">
    <source>
        <dbReference type="ARBA" id="ARBA00012552"/>
    </source>
</evidence>
<proteinExistence type="predicted"/>
<reference evidence="7" key="1">
    <citation type="submission" date="2021-06" db="EMBL/GenBank/DDBJ databases">
        <title>Parelaphostrongylus tenuis whole genome reference sequence.</title>
        <authorList>
            <person name="Garwood T.J."/>
            <person name="Larsen P.A."/>
            <person name="Fountain-Jones N.M."/>
            <person name="Garbe J.R."/>
            <person name="Macchietto M.G."/>
            <person name="Kania S.A."/>
            <person name="Gerhold R.W."/>
            <person name="Richards J.E."/>
            <person name="Wolf T.M."/>
        </authorList>
    </citation>
    <scope>NUCLEOTIDE SEQUENCE</scope>
    <source>
        <strain evidence="7">MNPRO001-30</strain>
        <tissue evidence="7">Meninges</tissue>
    </source>
</reference>
<dbReference type="GO" id="GO:0016787">
    <property type="term" value="F:hydrolase activity"/>
    <property type="evidence" value="ECO:0007669"/>
    <property type="project" value="UniProtKB-KW"/>
</dbReference>
<protein>
    <recommendedName>
        <fullName evidence="1">RNA helicase</fullName>
        <ecNumber evidence="1">3.6.4.13</ecNumber>
    </recommendedName>
</protein>
<comment type="caution">
    <text evidence="7">The sequence shown here is derived from an EMBL/GenBank/DDBJ whole genome shotgun (WGS) entry which is preliminary data.</text>
</comment>
<dbReference type="GO" id="GO:0005524">
    <property type="term" value="F:ATP binding"/>
    <property type="evidence" value="ECO:0007669"/>
    <property type="project" value="UniProtKB-KW"/>
</dbReference>
<sequence length="207" mass="23971">MNMLDDKLASNLRQMDYVDLLPMQKQATSVLLSERSLIMSAPTGSGKTAAYLIPIIEYVIRYRKLSKGYVLPSTNYKWKMLVIDEVDTMIDEHLGLWYDLDRILENIPRNTTKGRQLPEYPYREPDFLKDLDFLVEVINRDLEHHHMRKGGNDFIVTDNQETIKKLKRGEIQGIVSSNKLVRAVDIPEVDHVSYHVVRCSNLGQSLH</sequence>
<evidence type="ECO:0000313" key="7">
    <source>
        <dbReference type="EMBL" id="KAJ1350579.1"/>
    </source>
</evidence>
<dbReference type="AlphaFoldDB" id="A0AAD5MU25"/>
<name>A0AAD5MU25_PARTN</name>
<evidence type="ECO:0000259" key="6">
    <source>
        <dbReference type="Pfam" id="PF00270"/>
    </source>
</evidence>
<evidence type="ECO:0000256" key="3">
    <source>
        <dbReference type="ARBA" id="ARBA00022801"/>
    </source>
</evidence>
<dbReference type="GO" id="GO:0003724">
    <property type="term" value="F:RNA helicase activity"/>
    <property type="evidence" value="ECO:0007669"/>
    <property type="project" value="UniProtKB-EC"/>
</dbReference>
<dbReference type="InterPro" id="IPR027417">
    <property type="entry name" value="P-loop_NTPase"/>
</dbReference>
<dbReference type="PANTHER" id="PTHR47963">
    <property type="entry name" value="DEAD-BOX ATP-DEPENDENT RNA HELICASE 47, MITOCHONDRIAL"/>
    <property type="match status" value="1"/>
</dbReference>
<dbReference type="Gene3D" id="3.40.50.300">
    <property type="entry name" value="P-loop containing nucleotide triphosphate hydrolases"/>
    <property type="match status" value="1"/>
</dbReference>
<keyword evidence="4" id="KW-0347">Helicase</keyword>
<evidence type="ECO:0000313" key="8">
    <source>
        <dbReference type="Proteomes" id="UP001196413"/>
    </source>
</evidence>
<feature type="domain" description="DEAD/DEAH-box helicase" evidence="6">
    <location>
        <begin position="22"/>
        <end position="64"/>
    </location>
</feature>
<dbReference type="EC" id="3.6.4.13" evidence="1"/>
<dbReference type="GO" id="GO:0003723">
    <property type="term" value="F:RNA binding"/>
    <property type="evidence" value="ECO:0007669"/>
    <property type="project" value="TreeGrafter"/>
</dbReference>